<evidence type="ECO:0000256" key="8">
    <source>
        <dbReference type="RuleBase" id="RU366017"/>
    </source>
</evidence>
<dbReference type="GO" id="GO:0016757">
    <property type="term" value="F:glycosyltransferase activity"/>
    <property type="evidence" value="ECO:0007669"/>
    <property type="project" value="UniProtKB-UniRule"/>
</dbReference>
<dbReference type="PANTHER" id="PTHR21461">
    <property type="entry name" value="GLYCOSYLTRANSFERASE FAMILY 92 PROTEIN"/>
    <property type="match status" value="1"/>
</dbReference>
<evidence type="ECO:0000256" key="3">
    <source>
        <dbReference type="ARBA" id="ARBA00022676"/>
    </source>
</evidence>
<keyword evidence="4 8" id="KW-0808">Transferase</keyword>
<evidence type="ECO:0000313" key="10">
    <source>
        <dbReference type="EMBL" id="RVE65186.1"/>
    </source>
</evidence>
<dbReference type="PANTHER" id="PTHR21461:SF52">
    <property type="entry name" value="GLYCOSYLTRANSFERASE FAMILY 92 PROTEIN"/>
    <property type="match status" value="1"/>
</dbReference>
<sequence>MRRRPADERPISRAAVTSSEKPEHPPERSRRNMIQTSDRLPGMKSLKKSVFFSLCIGVFYLVFILWTYRPETSISPLPRYVITPKPQTSEKSSGARMPPSGYKILQGEEASLVPVNMTRTLMVSAYMEHRAERKEVRVVAIVQRSEKVEYRCHLLCHGELHISKGSCFVHADHFGFPYGTAGIVCPVPQGCETPSRITLSSAAERNHGISDGKYLEVRNQYENTSFIYNFTVCFSTMFNYTNTLQLVQSLEMLKLLGVNRVAVYKTNCSAETQLVLDYYTRKGLVEVIPWSLSSYLNVSRGWLPKHGPGELHYHGQIPALNDCLYRYMYRTKYLAMHDSDELILPQSVNSWSEMLPLLEQKFGADKCYKFENNVFPSNLVLPFPGRESVSPGQGCWERISGTNILAHLYQEPIVPDARYKNFKVIVNPRSVFSTSVHGVLNSRKGCAWVFRNIARIYHIRALRQRLTPGQLIYDDRLLNYSSRLTPAVNTALTESGLLPDDGSC</sequence>
<dbReference type="GO" id="GO:0016020">
    <property type="term" value="C:membrane"/>
    <property type="evidence" value="ECO:0007669"/>
    <property type="project" value="UniProtKB-SubCell"/>
</dbReference>
<dbReference type="OrthoDB" id="2526284at2759"/>
<keyword evidence="6 8" id="KW-1133">Transmembrane helix</keyword>
<evidence type="ECO:0000256" key="4">
    <source>
        <dbReference type="ARBA" id="ARBA00022679"/>
    </source>
</evidence>
<evidence type="ECO:0000256" key="6">
    <source>
        <dbReference type="ARBA" id="ARBA00022989"/>
    </source>
</evidence>
<evidence type="ECO:0000256" key="9">
    <source>
        <dbReference type="SAM" id="MobiDB-lite"/>
    </source>
</evidence>
<name>A0A3S2P5W0_ORYJA</name>
<evidence type="ECO:0000256" key="1">
    <source>
        <dbReference type="ARBA" id="ARBA00004167"/>
    </source>
</evidence>
<feature type="compositionally biased region" description="Basic and acidic residues" evidence="9">
    <location>
        <begin position="20"/>
        <end position="30"/>
    </location>
</feature>
<comment type="similarity">
    <text evidence="2 8">Belongs to the glycosyltransferase 92 family.</text>
</comment>
<dbReference type="EMBL" id="CM012449">
    <property type="protein sequence ID" value="RVE65186.1"/>
    <property type="molecule type" value="Genomic_DNA"/>
</dbReference>
<proteinExistence type="inferred from homology"/>
<keyword evidence="7 8" id="KW-0472">Membrane</keyword>
<dbReference type="InterPro" id="IPR008166">
    <property type="entry name" value="Glyco_transf_92"/>
</dbReference>
<evidence type="ECO:0000256" key="5">
    <source>
        <dbReference type="ARBA" id="ARBA00022692"/>
    </source>
</evidence>
<feature type="compositionally biased region" description="Basic and acidic residues" evidence="9">
    <location>
        <begin position="1"/>
        <end position="11"/>
    </location>
</feature>
<protein>
    <recommendedName>
        <fullName evidence="8">Glycosyltransferase family 92 protein</fullName>
        <ecNumber evidence="8">2.4.1.-</ecNumber>
    </recommendedName>
</protein>
<keyword evidence="11" id="KW-1185">Reference proteome</keyword>
<dbReference type="Proteomes" id="UP000283210">
    <property type="component" value="Chromosome 13"/>
</dbReference>
<dbReference type="Pfam" id="PF01697">
    <property type="entry name" value="Glyco_transf_92"/>
    <property type="match status" value="1"/>
</dbReference>
<reference evidence="10 11" key="2">
    <citation type="submission" date="2019-01" db="EMBL/GenBank/DDBJ databases">
        <title>A chromosome length genome reference of the Java medaka (oryzias javanicus).</title>
        <authorList>
            <person name="Herpin A."/>
            <person name="Takehana Y."/>
            <person name="Naruse K."/>
            <person name="Ansai S."/>
            <person name="Kawaguchi M."/>
        </authorList>
    </citation>
    <scope>NUCLEOTIDE SEQUENCE [LARGE SCALE GENOMIC DNA]</scope>
    <source>
        <strain evidence="10">RS831</strain>
        <tissue evidence="10">Whole body</tissue>
    </source>
</reference>
<keyword evidence="5 8" id="KW-0812">Transmembrane</keyword>
<keyword evidence="3 8" id="KW-0328">Glycosyltransferase</keyword>
<reference evidence="10 11" key="1">
    <citation type="submission" date="2018-11" db="EMBL/GenBank/DDBJ databases">
        <authorList>
            <person name="Lopez-Roques C."/>
            <person name="Donnadieu C."/>
            <person name="Bouchez O."/>
            <person name="Klopp C."/>
            <person name="Cabau C."/>
            <person name="Zahm M."/>
        </authorList>
    </citation>
    <scope>NUCLEOTIDE SEQUENCE [LARGE SCALE GENOMIC DNA]</scope>
    <source>
        <strain evidence="10">RS831</strain>
        <tissue evidence="10">Whole body</tissue>
    </source>
</reference>
<evidence type="ECO:0000256" key="2">
    <source>
        <dbReference type="ARBA" id="ARBA00007647"/>
    </source>
</evidence>
<dbReference type="GO" id="GO:0005737">
    <property type="term" value="C:cytoplasm"/>
    <property type="evidence" value="ECO:0007669"/>
    <property type="project" value="TreeGrafter"/>
</dbReference>
<dbReference type="AlphaFoldDB" id="A0A3S2P5W0"/>
<comment type="subcellular location">
    <subcellularLocation>
        <location evidence="1">Membrane</location>
        <topology evidence="1">Single-pass membrane protein</topology>
    </subcellularLocation>
</comment>
<evidence type="ECO:0000256" key="7">
    <source>
        <dbReference type="ARBA" id="ARBA00023136"/>
    </source>
</evidence>
<accession>A0A3S2P5W0</accession>
<dbReference type="EC" id="2.4.1.-" evidence="8"/>
<feature type="region of interest" description="Disordered" evidence="9">
    <location>
        <begin position="1"/>
        <end position="37"/>
    </location>
</feature>
<feature type="transmembrane region" description="Helical" evidence="8">
    <location>
        <begin position="49"/>
        <end position="68"/>
    </location>
</feature>
<evidence type="ECO:0000313" key="11">
    <source>
        <dbReference type="Proteomes" id="UP000283210"/>
    </source>
</evidence>
<gene>
    <name evidence="10" type="ORF">OJAV_G00134190</name>
</gene>
<organism evidence="10 11">
    <name type="scientific">Oryzias javanicus</name>
    <name type="common">Javanese ricefish</name>
    <name type="synonym">Aplocheilus javanicus</name>
    <dbReference type="NCBI Taxonomy" id="123683"/>
    <lineage>
        <taxon>Eukaryota</taxon>
        <taxon>Metazoa</taxon>
        <taxon>Chordata</taxon>
        <taxon>Craniata</taxon>
        <taxon>Vertebrata</taxon>
        <taxon>Euteleostomi</taxon>
        <taxon>Actinopterygii</taxon>
        <taxon>Neopterygii</taxon>
        <taxon>Teleostei</taxon>
        <taxon>Neoteleostei</taxon>
        <taxon>Acanthomorphata</taxon>
        <taxon>Ovalentaria</taxon>
        <taxon>Atherinomorphae</taxon>
        <taxon>Beloniformes</taxon>
        <taxon>Adrianichthyidae</taxon>
        <taxon>Oryziinae</taxon>
        <taxon>Oryzias</taxon>
    </lineage>
</organism>